<dbReference type="SMART" id="SM00347">
    <property type="entry name" value="HTH_MARR"/>
    <property type="match status" value="1"/>
</dbReference>
<name>A0A2P8DUZ1_9ACTN</name>
<dbReference type="InterPro" id="IPR000835">
    <property type="entry name" value="HTH_MarR-typ"/>
</dbReference>
<evidence type="ECO:0000313" key="3">
    <source>
        <dbReference type="Proteomes" id="UP000240542"/>
    </source>
</evidence>
<dbReference type="Pfam" id="PF12802">
    <property type="entry name" value="MarR_2"/>
    <property type="match status" value="1"/>
</dbReference>
<feature type="domain" description="HTH marR-type" evidence="1">
    <location>
        <begin position="50"/>
        <end position="154"/>
    </location>
</feature>
<dbReference type="EMBL" id="PYGA01000001">
    <property type="protein sequence ID" value="PSL01025.1"/>
    <property type="molecule type" value="Genomic_DNA"/>
</dbReference>
<dbReference type="GO" id="GO:0003700">
    <property type="term" value="F:DNA-binding transcription factor activity"/>
    <property type="evidence" value="ECO:0007669"/>
    <property type="project" value="InterPro"/>
</dbReference>
<dbReference type="InterPro" id="IPR036390">
    <property type="entry name" value="WH_DNA-bd_sf"/>
</dbReference>
<dbReference type="AlphaFoldDB" id="A0A2P8DUZ1"/>
<dbReference type="InterPro" id="IPR036388">
    <property type="entry name" value="WH-like_DNA-bd_sf"/>
</dbReference>
<dbReference type="RefSeq" id="WP_211301102.1">
    <property type="nucleotide sequence ID" value="NZ_PYGA01000001.1"/>
</dbReference>
<dbReference type="PANTHER" id="PTHR33164">
    <property type="entry name" value="TRANSCRIPTIONAL REGULATOR, MARR FAMILY"/>
    <property type="match status" value="1"/>
</dbReference>
<dbReference type="Proteomes" id="UP000240542">
    <property type="component" value="Unassembled WGS sequence"/>
</dbReference>
<dbReference type="GO" id="GO:0006950">
    <property type="term" value="P:response to stress"/>
    <property type="evidence" value="ECO:0007669"/>
    <property type="project" value="TreeGrafter"/>
</dbReference>
<dbReference type="Gene3D" id="1.10.10.10">
    <property type="entry name" value="Winged helix-like DNA-binding domain superfamily/Winged helix DNA-binding domain"/>
    <property type="match status" value="1"/>
</dbReference>
<sequence>MNRPGESASVGYGIVSAAAGEDVHALDDEGFDAWLGMWKSQAIVARELERALKRVGAPSLASCEVLSRLAAAPGRRMRIQELARRCFVSKSGISQLVTQLSKSGLVERQGDPGNLRVTYAVLTPEGTETLHNCAPAFLRAVRDHFSRHLDDADVDHVTRIAGKLITAHNETVEAPDQPS</sequence>
<protein>
    <submittedName>
        <fullName evidence="2">MarR family transcriptional regulator</fullName>
    </submittedName>
</protein>
<dbReference type="SUPFAM" id="SSF46785">
    <property type="entry name" value="Winged helix' DNA-binding domain"/>
    <property type="match status" value="1"/>
</dbReference>
<evidence type="ECO:0000313" key="2">
    <source>
        <dbReference type="EMBL" id="PSL01025.1"/>
    </source>
</evidence>
<reference evidence="2 3" key="1">
    <citation type="submission" date="2018-03" db="EMBL/GenBank/DDBJ databases">
        <title>Genomic Encyclopedia of Archaeal and Bacterial Type Strains, Phase II (KMG-II): from individual species to whole genera.</title>
        <authorList>
            <person name="Goeker M."/>
        </authorList>
    </citation>
    <scope>NUCLEOTIDE SEQUENCE [LARGE SCALE GENOMIC DNA]</scope>
    <source>
        <strain evidence="2 3">DSM 45312</strain>
    </source>
</reference>
<organism evidence="2 3">
    <name type="scientific">Murinocardiopsis flavida</name>
    <dbReference type="NCBI Taxonomy" id="645275"/>
    <lineage>
        <taxon>Bacteria</taxon>
        <taxon>Bacillati</taxon>
        <taxon>Actinomycetota</taxon>
        <taxon>Actinomycetes</taxon>
        <taxon>Streptosporangiales</taxon>
        <taxon>Nocardiopsidaceae</taxon>
        <taxon>Murinocardiopsis</taxon>
    </lineage>
</organism>
<comment type="caution">
    <text evidence="2">The sequence shown here is derived from an EMBL/GenBank/DDBJ whole genome shotgun (WGS) entry which is preliminary data.</text>
</comment>
<accession>A0A2P8DUZ1</accession>
<evidence type="ECO:0000259" key="1">
    <source>
        <dbReference type="SMART" id="SM00347"/>
    </source>
</evidence>
<gene>
    <name evidence="2" type="ORF">CLV63_101504</name>
</gene>
<dbReference type="InterPro" id="IPR039422">
    <property type="entry name" value="MarR/SlyA-like"/>
</dbReference>
<proteinExistence type="predicted"/>
<keyword evidence="3" id="KW-1185">Reference proteome</keyword>
<dbReference type="PANTHER" id="PTHR33164:SF99">
    <property type="entry name" value="MARR FAMILY REGULATORY PROTEIN"/>
    <property type="match status" value="1"/>
</dbReference>